<evidence type="ECO:0000313" key="8">
    <source>
        <dbReference type="Proteomes" id="UP001597453"/>
    </source>
</evidence>
<reference evidence="8" key="1">
    <citation type="journal article" date="2019" name="Int. J. Syst. Evol. Microbiol.">
        <title>The Global Catalogue of Microorganisms (GCM) 10K type strain sequencing project: providing services to taxonomists for standard genome sequencing and annotation.</title>
        <authorList>
            <consortium name="The Broad Institute Genomics Platform"/>
            <consortium name="The Broad Institute Genome Sequencing Center for Infectious Disease"/>
            <person name="Wu L."/>
            <person name="Ma J."/>
        </authorList>
    </citation>
    <scope>NUCLEOTIDE SEQUENCE [LARGE SCALE GENOMIC DNA]</scope>
    <source>
        <strain evidence="8">TISTR 1511</strain>
    </source>
</reference>
<dbReference type="Pfam" id="PF03649">
    <property type="entry name" value="UPF0014"/>
    <property type="match status" value="1"/>
</dbReference>
<comment type="subcellular location">
    <subcellularLocation>
        <location evidence="1">Membrane</location>
        <topology evidence="1">Multi-pass membrane protein</topology>
    </subcellularLocation>
</comment>
<comment type="caution">
    <text evidence="7">The sequence shown here is derived from an EMBL/GenBank/DDBJ whole genome shotgun (WGS) entry which is preliminary data.</text>
</comment>
<evidence type="ECO:0000256" key="5">
    <source>
        <dbReference type="ARBA" id="ARBA00023136"/>
    </source>
</evidence>
<dbReference type="EMBL" id="JBHUNF010000003">
    <property type="protein sequence ID" value="MFD2674720.1"/>
    <property type="molecule type" value="Genomic_DNA"/>
</dbReference>
<feature type="transmembrane region" description="Helical" evidence="6">
    <location>
        <begin position="6"/>
        <end position="25"/>
    </location>
</feature>
<evidence type="ECO:0000256" key="1">
    <source>
        <dbReference type="ARBA" id="ARBA00004141"/>
    </source>
</evidence>
<evidence type="ECO:0000256" key="6">
    <source>
        <dbReference type="SAM" id="Phobius"/>
    </source>
</evidence>
<sequence>MDHPMNLPLVLAVCVGMSLSAVAVLASMRVSLRWEPIIAILRAGMQLALLALVLQFIVTDVLWVLAFLVLMVVVASITAARRIDPQALRHDRSLWLAILFSISLGLSAAVLCAFATGAVTFGTQYLLALGGIVTGNVMSICTLTGKHLREQLQVHRGEVEGWLALGATAPVATVRFRRASVKLALIPGMDSAKTTGLVTLPGAFVGAVFAGASPVDAGLFQLIVLAGLQLGGAITATTLARCLASRTS</sequence>
<evidence type="ECO:0000256" key="3">
    <source>
        <dbReference type="ARBA" id="ARBA00022692"/>
    </source>
</evidence>
<feature type="transmembrane region" description="Helical" evidence="6">
    <location>
        <begin position="37"/>
        <end position="57"/>
    </location>
</feature>
<feature type="transmembrane region" description="Helical" evidence="6">
    <location>
        <begin position="63"/>
        <end position="81"/>
    </location>
</feature>
<evidence type="ECO:0000313" key="7">
    <source>
        <dbReference type="EMBL" id="MFD2674720.1"/>
    </source>
</evidence>
<name>A0ABW5RIY4_9MICO</name>
<dbReference type="InterPro" id="IPR005226">
    <property type="entry name" value="UPF0014_fam"/>
</dbReference>
<feature type="transmembrane region" description="Helical" evidence="6">
    <location>
        <begin position="219"/>
        <end position="244"/>
    </location>
</feature>
<dbReference type="Proteomes" id="UP001597453">
    <property type="component" value="Unassembled WGS sequence"/>
</dbReference>
<comment type="similarity">
    <text evidence="2">Belongs to the UPF0014 family.</text>
</comment>
<feature type="transmembrane region" description="Helical" evidence="6">
    <location>
        <begin position="195"/>
        <end position="213"/>
    </location>
</feature>
<evidence type="ECO:0000256" key="4">
    <source>
        <dbReference type="ARBA" id="ARBA00022989"/>
    </source>
</evidence>
<gene>
    <name evidence="7" type="ORF">ACFSUQ_05315</name>
</gene>
<proteinExistence type="inferred from homology"/>
<dbReference type="PANTHER" id="PTHR30028">
    <property type="entry name" value="UPF0014 INNER MEMBRANE PROTEIN YBBM-RELATED"/>
    <property type="match status" value="1"/>
</dbReference>
<keyword evidence="3 6" id="KW-0812">Transmembrane</keyword>
<dbReference type="RefSeq" id="WP_159421350.1">
    <property type="nucleotide sequence ID" value="NZ_JBHUNF010000003.1"/>
</dbReference>
<keyword evidence="8" id="KW-1185">Reference proteome</keyword>
<feature type="transmembrane region" description="Helical" evidence="6">
    <location>
        <begin position="93"/>
        <end position="119"/>
    </location>
</feature>
<protein>
    <submittedName>
        <fullName evidence="7">ABC transporter permease</fullName>
    </submittedName>
</protein>
<keyword evidence="5 6" id="KW-0472">Membrane</keyword>
<feature type="transmembrane region" description="Helical" evidence="6">
    <location>
        <begin position="125"/>
        <end position="145"/>
    </location>
</feature>
<dbReference type="PANTHER" id="PTHR30028:SF0">
    <property type="entry name" value="PROTEIN ALUMINUM SENSITIVE 3"/>
    <property type="match status" value="1"/>
</dbReference>
<evidence type="ECO:0000256" key="2">
    <source>
        <dbReference type="ARBA" id="ARBA00005268"/>
    </source>
</evidence>
<organism evidence="7 8">
    <name type="scientific">Gulosibacter bifidus</name>
    <dbReference type="NCBI Taxonomy" id="272239"/>
    <lineage>
        <taxon>Bacteria</taxon>
        <taxon>Bacillati</taxon>
        <taxon>Actinomycetota</taxon>
        <taxon>Actinomycetes</taxon>
        <taxon>Micrococcales</taxon>
        <taxon>Microbacteriaceae</taxon>
        <taxon>Gulosibacter</taxon>
    </lineage>
</organism>
<accession>A0ABW5RIY4</accession>
<keyword evidence="4 6" id="KW-1133">Transmembrane helix</keyword>